<keyword evidence="3" id="KW-1185">Reference proteome</keyword>
<proteinExistence type="predicted"/>
<dbReference type="Pfam" id="PF14223">
    <property type="entry name" value="Retrotran_gag_2"/>
    <property type="match status" value="1"/>
</dbReference>
<dbReference type="Proteomes" id="UP000299102">
    <property type="component" value="Unassembled WGS sequence"/>
</dbReference>
<reference evidence="2 3" key="1">
    <citation type="journal article" date="2019" name="Commun. Biol.">
        <title>The bagworm genome reveals a unique fibroin gene that provides high tensile strength.</title>
        <authorList>
            <person name="Kono N."/>
            <person name="Nakamura H."/>
            <person name="Ohtoshi R."/>
            <person name="Tomita M."/>
            <person name="Numata K."/>
            <person name="Arakawa K."/>
        </authorList>
    </citation>
    <scope>NUCLEOTIDE SEQUENCE [LARGE SCALE GENOMIC DNA]</scope>
</reference>
<feature type="compositionally biased region" description="Basic and acidic residues" evidence="1">
    <location>
        <begin position="273"/>
        <end position="282"/>
    </location>
</feature>
<evidence type="ECO:0008006" key="4">
    <source>
        <dbReference type="Google" id="ProtNLM"/>
    </source>
</evidence>
<evidence type="ECO:0000256" key="1">
    <source>
        <dbReference type="SAM" id="MobiDB-lite"/>
    </source>
</evidence>
<feature type="region of interest" description="Disordered" evidence="1">
    <location>
        <begin position="1"/>
        <end position="23"/>
    </location>
</feature>
<name>A0A4C1YM94_EUMVA</name>
<feature type="region of interest" description="Disordered" evidence="1">
    <location>
        <begin position="259"/>
        <end position="282"/>
    </location>
</feature>
<sequence length="282" mass="31851">MLYKAGSRTHPPRLASRRGGALPAQWRRPREVRKELPDQWEGRAVRMAAVVDAAAVRKWAGVTGTLIGFEVRIANDRCYKCDNNVQVRRLACSALLNMEQVAQFYLSKNLTDQFVVRTKLKHVYVYGMGSVEKLFGPLPLLISVMAPIAGNIYHYHHLNGWRSTTMFDIYQSESIFNSLDEQSLWKSRFKVSVYASKGPARKALLLKQLILHKMCEGGDVKDHVNKFSDTVDRLSGMDIEGVTQSNLSWLRSHENRAGPELAPEHLSGAPGHVRGDLIERPR</sequence>
<dbReference type="AlphaFoldDB" id="A0A4C1YM94"/>
<accession>A0A4C1YM94</accession>
<protein>
    <recommendedName>
        <fullName evidence="4">Retrovirus-related Pol polyprotein from transposon TNT 1-94</fullName>
    </recommendedName>
</protein>
<gene>
    <name evidence="2" type="ORF">EVAR_50719_1</name>
</gene>
<comment type="caution">
    <text evidence="2">The sequence shown here is derived from an EMBL/GenBank/DDBJ whole genome shotgun (WGS) entry which is preliminary data.</text>
</comment>
<evidence type="ECO:0000313" key="2">
    <source>
        <dbReference type="EMBL" id="GBP77268.1"/>
    </source>
</evidence>
<evidence type="ECO:0000313" key="3">
    <source>
        <dbReference type="Proteomes" id="UP000299102"/>
    </source>
</evidence>
<organism evidence="2 3">
    <name type="scientific">Eumeta variegata</name>
    <name type="common">Bagworm moth</name>
    <name type="synonym">Eumeta japonica</name>
    <dbReference type="NCBI Taxonomy" id="151549"/>
    <lineage>
        <taxon>Eukaryota</taxon>
        <taxon>Metazoa</taxon>
        <taxon>Ecdysozoa</taxon>
        <taxon>Arthropoda</taxon>
        <taxon>Hexapoda</taxon>
        <taxon>Insecta</taxon>
        <taxon>Pterygota</taxon>
        <taxon>Neoptera</taxon>
        <taxon>Endopterygota</taxon>
        <taxon>Lepidoptera</taxon>
        <taxon>Glossata</taxon>
        <taxon>Ditrysia</taxon>
        <taxon>Tineoidea</taxon>
        <taxon>Psychidae</taxon>
        <taxon>Oiketicinae</taxon>
        <taxon>Eumeta</taxon>
    </lineage>
</organism>
<dbReference type="EMBL" id="BGZK01001324">
    <property type="protein sequence ID" value="GBP77268.1"/>
    <property type="molecule type" value="Genomic_DNA"/>
</dbReference>